<dbReference type="InterPro" id="IPR037682">
    <property type="entry name" value="TonB_C"/>
</dbReference>
<organism evidence="3 4">
    <name type="scientific">Hankyongella ginsenosidimutans</name>
    <dbReference type="NCBI Taxonomy" id="1763828"/>
    <lineage>
        <taxon>Bacteria</taxon>
        <taxon>Pseudomonadati</taxon>
        <taxon>Pseudomonadota</taxon>
        <taxon>Alphaproteobacteria</taxon>
        <taxon>Sphingomonadales</taxon>
        <taxon>Sphingomonadaceae</taxon>
        <taxon>Hankyongella</taxon>
    </lineage>
</organism>
<dbReference type="SUPFAM" id="SSF74653">
    <property type="entry name" value="TolA/TonB C-terminal domain"/>
    <property type="match status" value="1"/>
</dbReference>
<name>A0A4D7CA90_9SPHN</name>
<evidence type="ECO:0000256" key="1">
    <source>
        <dbReference type="SAM" id="MobiDB-lite"/>
    </source>
</evidence>
<dbReference type="Proteomes" id="UP000298714">
    <property type="component" value="Chromosome"/>
</dbReference>
<feature type="region of interest" description="Disordered" evidence="1">
    <location>
        <begin position="54"/>
        <end position="74"/>
    </location>
</feature>
<keyword evidence="4" id="KW-1185">Reference proteome</keyword>
<sequence>MSYLDQTSNSKRSVAFGIVVGIHLLLGYAFATGLATSVATKVLKEFEVVEVVEPPKVEEEPPPRRPSWRTRPFVPPPDLPIELPPPPQQTITTQAEVRQTAPIAANVPTAPKVEAPAAPPPPPVARVAAQASGRNAQAISRDDYPPASVRAEETGTVSVKFTIGTDGKIVAGSCTVTKSSGFDRLDKRPAN</sequence>
<feature type="compositionally biased region" description="Low complexity" evidence="1">
    <location>
        <begin position="107"/>
        <end position="116"/>
    </location>
</feature>
<dbReference type="GO" id="GO:0055085">
    <property type="term" value="P:transmembrane transport"/>
    <property type="evidence" value="ECO:0007669"/>
    <property type="project" value="InterPro"/>
</dbReference>
<evidence type="ECO:0000313" key="4">
    <source>
        <dbReference type="Proteomes" id="UP000298714"/>
    </source>
</evidence>
<gene>
    <name evidence="3" type="ORF">E6W36_13770</name>
</gene>
<dbReference type="EMBL" id="CP039704">
    <property type="protein sequence ID" value="QCI80183.1"/>
    <property type="molecule type" value="Genomic_DNA"/>
</dbReference>
<feature type="compositionally biased region" description="Basic and acidic residues" evidence="1">
    <location>
        <begin position="54"/>
        <end position="63"/>
    </location>
</feature>
<dbReference type="Pfam" id="PF03544">
    <property type="entry name" value="TonB_C"/>
    <property type="match status" value="1"/>
</dbReference>
<reference evidence="4" key="1">
    <citation type="submission" date="2019-04" db="EMBL/GenBank/DDBJ databases">
        <title>Complete genome sequence of Sphingomonas sp. W1-2-3.</title>
        <authorList>
            <person name="Im W.T."/>
        </authorList>
    </citation>
    <scope>NUCLEOTIDE SEQUENCE [LARGE SCALE GENOMIC DNA]</scope>
    <source>
        <strain evidence="4">W1-2-3</strain>
    </source>
</reference>
<dbReference type="AlphaFoldDB" id="A0A4D7CA90"/>
<feature type="domain" description="TonB C-terminal" evidence="2">
    <location>
        <begin position="143"/>
        <end position="187"/>
    </location>
</feature>
<dbReference type="Gene3D" id="3.30.1150.10">
    <property type="match status" value="1"/>
</dbReference>
<protein>
    <submittedName>
        <fullName evidence="3">Energy transducer TonB</fullName>
    </submittedName>
</protein>
<proteinExistence type="predicted"/>
<dbReference type="KEGG" id="hgn:E6W36_13770"/>
<evidence type="ECO:0000259" key="2">
    <source>
        <dbReference type="Pfam" id="PF03544"/>
    </source>
</evidence>
<evidence type="ECO:0000313" key="3">
    <source>
        <dbReference type="EMBL" id="QCI80183.1"/>
    </source>
</evidence>
<feature type="region of interest" description="Disordered" evidence="1">
    <location>
        <begin position="107"/>
        <end position="151"/>
    </location>
</feature>
<accession>A0A4D7CA90</accession>